<accession>A0A7W0CE65</accession>
<sequence>MTEPPTNPYRMPQQPYYQPPTQPPTQPQQQRRRGWILPVGAAVVVVLVGGGVGGYLWLENRSSGSPAGTPDVVDVKTSQAPVAASAAAPPDVCTMLPKQEVERLVPDATVRGDSRESDYTVDFDCTWENLNISFGEYTRSRTIEVKIDQHKPDGAKTGRAMAEQSYDFDYTSARYRETHKPTLKPGEKDYSSSVTEIPGVGDGAYAQYTWRRDKVLAYAYGQAFGRVGDMTIEVRFQAGQQRKDALVLTNDTKQSITEANAIREVSGIIGHIAKGLADWQAKHPGALASPKPAATTSPSARPTPSQSTLAAMPPLCQAVSEAATALVPEPLVRTRAQEDGNDRQTECRWLTQNGPASAGMKRLASVMITIHDFANRAGTADPVSAKGFYTKKYGSAKLMQDFIGDKRMTWGPLTDHKGLGEAAFSQYLGDRKNEFFNGSTNLFVRKGALVVEISYGGAVLPVDAANNSPKVKIFEPKEADAGALSVARAVEAYFKGGATGS</sequence>
<proteinExistence type="predicted"/>
<keyword evidence="2" id="KW-0472">Membrane</keyword>
<feature type="transmembrane region" description="Helical" evidence="2">
    <location>
        <begin position="35"/>
        <end position="58"/>
    </location>
</feature>
<protein>
    <recommendedName>
        <fullName evidence="5">DUF3558 domain-containing protein</fullName>
    </recommendedName>
</protein>
<dbReference type="EMBL" id="JACDUR010000001">
    <property type="protein sequence ID" value="MBA2889486.1"/>
    <property type="molecule type" value="Genomic_DNA"/>
</dbReference>
<feature type="compositionally biased region" description="Pro residues" evidence="1">
    <location>
        <begin position="17"/>
        <end position="26"/>
    </location>
</feature>
<evidence type="ECO:0000256" key="2">
    <source>
        <dbReference type="SAM" id="Phobius"/>
    </source>
</evidence>
<evidence type="ECO:0000256" key="1">
    <source>
        <dbReference type="SAM" id="MobiDB-lite"/>
    </source>
</evidence>
<keyword evidence="4" id="KW-1185">Reference proteome</keyword>
<name>A0A7W0CE65_9ACTN</name>
<keyword evidence="2" id="KW-1133">Transmembrane helix</keyword>
<feature type="compositionally biased region" description="Polar residues" evidence="1">
    <location>
        <begin position="294"/>
        <end position="308"/>
    </location>
</feature>
<gene>
    <name evidence="3" type="ORF">HNR30_000821</name>
</gene>
<evidence type="ECO:0000313" key="4">
    <source>
        <dbReference type="Proteomes" id="UP000530928"/>
    </source>
</evidence>
<evidence type="ECO:0008006" key="5">
    <source>
        <dbReference type="Google" id="ProtNLM"/>
    </source>
</evidence>
<dbReference type="Proteomes" id="UP000530928">
    <property type="component" value="Unassembled WGS sequence"/>
</dbReference>
<feature type="region of interest" description="Disordered" evidence="1">
    <location>
        <begin position="283"/>
        <end position="308"/>
    </location>
</feature>
<reference evidence="3 4" key="1">
    <citation type="submission" date="2020-07" db="EMBL/GenBank/DDBJ databases">
        <title>Genomic Encyclopedia of Type Strains, Phase IV (KMG-IV): sequencing the most valuable type-strain genomes for metagenomic binning, comparative biology and taxonomic classification.</title>
        <authorList>
            <person name="Goeker M."/>
        </authorList>
    </citation>
    <scope>NUCLEOTIDE SEQUENCE [LARGE SCALE GENOMIC DNA]</scope>
    <source>
        <strain evidence="3 4">DSM 45533</strain>
    </source>
</reference>
<keyword evidence="2" id="KW-0812">Transmembrane</keyword>
<feature type="region of interest" description="Disordered" evidence="1">
    <location>
        <begin position="1"/>
        <end position="31"/>
    </location>
</feature>
<evidence type="ECO:0000313" key="3">
    <source>
        <dbReference type="EMBL" id="MBA2889486.1"/>
    </source>
</evidence>
<dbReference type="RefSeq" id="WP_181608277.1">
    <property type="nucleotide sequence ID" value="NZ_BAABAM010000001.1"/>
</dbReference>
<dbReference type="AlphaFoldDB" id="A0A7W0CE65"/>
<organism evidence="3 4">
    <name type="scientific">Nonomuraea soli</name>
    <dbReference type="NCBI Taxonomy" id="1032476"/>
    <lineage>
        <taxon>Bacteria</taxon>
        <taxon>Bacillati</taxon>
        <taxon>Actinomycetota</taxon>
        <taxon>Actinomycetes</taxon>
        <taxon>Streptosporangiales</taxon>
        <taxon>Streptosporangiaceae</taxon>
        <taxon>Nonomuraea</taxon>
    </lineage>
</organism>
<comment type="caution">
    <text evidence="3">The sequence shown here is derived from an EMBL/GenBank/DDBJ whole genome shotgun (WGS) entry which is preliminary data.</text>
</comment>